<evidence type="ECO:0000256" key="3">
    <source>
        <dbReference type="ARBA" id="ARBA00023002"/>
    </source>
</evidence>
<dbReference type="eggNOG" id="KOG2450">
    <property type="taxonomic scope" value="Eukaryota"/>
</dbReference>
<evidence type="ECO:0000256" key="9">
    <source>
        <dbReference type="ARBA" id="ARBA00049186"/>
    </source>
</evidence>
<dbReference type="PANTHER" id="PTHR42991">
    <property type="entry name" value="ALDEHYDE DEHYDROGENASE"/>
    <property type="match status" value="1"/>
</dbReference>
<reference evidence="11" key="1">
    <citation type="submission" date="2017-04" db="EMBL/GenBank/DDBJ databases">
        <title>Population genomics of picophytoplankton unveils novel chromosome hypervariability.</title>
        <authorList>
            <consortium name="DOE Joint Genome Institute"/>
            <person name="Blanc-Mathieu R."/>
            <person name="Krasovec M."/>
            <person name="Hebrard M."/>
            <person name="Yau S."/>
            <person name="Desgranges E."/>
            <person name="Martin J."/>
            <person name="Schackwitz W."/>
            <person name="Kuo A."/>
            <person name="Salin G."/>
            <person name="Donnadieu C."/>
            <person name="Desdevises Y."/>
            <person name="Sanchez-Ferandin S."/>
            <person name="Moreau H."/>
            <person name="Rivals E."/>
            <person name="Grigoriev I.V."/>
            <person name="Grimsley N."/>
            <person name="Eyre-Walker A."/>
            <person name="Piganeau G."/>
        </authorList>
    </citation>
    <scope>NUCLEOTIDE SEQUENCE [LARGE SCALE GENOMIC DNA]</scope>
    <source>
        <strain evidence="11">RCC 1115</strain>
    </source>
</reference>
<dbReference type="EC" id="1.2.1.9" evidence="4"/>
<dbReference type="InterPro" id="IPR015590">
    <property type="entry name" value="Aldehyde_DH_dom"/>
</dbReference>
<evidence type="ECO:0000259" key="10">
    <source>
        <dbReference type="Pfam" id="PF00171"/>
    </source>
</evidence>
<evidence type="ECO:0000256" key="7">
    <source>
        <dbReference type="ARBA" id="ARBA00042646"/>
    </source>
</evidence>
<evidence type="ECO:0000313" key="11">
    <source>
        <dbReference type="EMBL" id="OUS48489.1"/>
    </source>
</evidence>
<dbReference type="Gene3D" id="3.40.309.10">
    <property type="entry name" value="Aldehyde Dehydrogenase, Chain A, domain 2"/>
    <property type="match status" value="1"/>
</dbReference>
<evidence type="ECO:0000256" key="4">
    <source>
        <dbReference type="ARBA" id="ARBA00038980"/>
    </source>
</evidence>
<dbReference type="Pfam" id="PF00171">
    <property type="entry name" value="Aldedh"/>
    <property type="match status" value="1"/>
</dbReference>
<dbReference type="FunFam" id="3.40.309.10:FF:000022">
    <property type="entry name" value="NADP-dependent glyceraldehyde-3-phosphate dehydrogenase"/>
    <property type="match status" value="1"/>
</dbReference>
<comment type="similarity">
    <text evidence="1">Belongs to the aldehyde dehydrogenase family.</text>
</comment>
<dbReference type="PROSITE" id="PS00070">
    <property type="entry name" value="ALDEHYDE_DEHYDR_CYS"/>
    <property type="match status" value="1"/>
</dbReference>
<evidence type="ECO:0000256" key="8">
    <source>
        <dbReference type="ARBA" id="ARBA00043052"/>
    </source>
</evidence>
<dbReference type="InterPro" id="IPR016161">
    <property type="entry name" value="Ald_DH/histidinol_DH"/>
</dbReference>
<dbReference type="InterPro" id="IPR016160">
    <property type="entry name" value="Ald_DH_CS_CYS"/>
</dbReference>
<comment type="catalytic activity">
    <reaction evidence="9">
        <text>D-glyceraldehyde 3-phosphate + NADP(+) + H2O = (2R)-3-phosphoglycerate + NADPH + 2 H(+)</text>
        <dbReference type="Rhea" id="RHEA:14669"/>
        <dbReference type="ChEBI" id="CHEBI:15377"/>
        <dbReference type="ChEBI" id="CHEBI:15378"/>
        <dbReference type="ChEBI" id="CHEBI:57783"/>
        <dbReference type="ChEBI" id="CHEBI:58272"/>
        <dbReference type="ChEBI" id="CHEBI:58349"/>
        <dbReference type="ChEBI" id="CHEBI:59776"/>
        <dbReference type="EC" id="1.2.1.9"/>
    </reaction>
</comment>
<dbReference type="EMBL" id="KZ155774">
    <property type="protein sequence ID" value="OUS48489.1"/>
    <property type="molecule type" value="Genomic_DNA"/>
</dbReference>
<proteinExistence type="inferred from homology"/>
<dbReference type="InterPro" id="IPR016162">
    <property type="entry name" value="Ald_DH_N"/>
</dbReference>
<dbReference type="InterPro" id="IPR051020">
    <property type="entry name" value="ALDH-related_metabolic_enz"/>
</dbReference>
<evidence type="ECO:0000256" key="6">
    <source>
        <dbReference type="ARBA" id="ARBA00042470"/>
    </source>
</evidence>
<dbReference type="Gene3D" id="3.40.605.10">
    <property type="entry name" value="Aldehyde Dehydrogenase, Chain A, domain 1"/>
    <property type="match status" value="1"/>
</dbReference>
<name>A0A1Y5IG23_OSTTA</name>
<sequence>MTTSSSSDGFYAELTNAEGGALRYAVNGAWRASSSDATVESVNPSRANARANAFQACTRAEVDEAFAGARAAQGPWARTPLHERASLLHRAATLMRENAGGMVSALMIEVAKGAKESATEVERGDLLMSDSFPGNDRNKICMASNVPVGVVLCIPPFNYPVNLCVSKVAPALIAGNAVVVKPPTQGCTATLHMIHCFIKAGFPPGLIQAVTGRGGEIGDYLTTHPLVNAISFTGGETGIRVAQKAGMVALQTELGGKDACIVLPDADLELAAKSIVKGGFSYSGQRCTAVKIVAVFEEVADELIGKVNERIAKLSVGLPEDDATITAVVSKSSADFIQSLVVDAESKGATLCQEWKREDNLIWPLLIDNVTHDMKICWEEPFGPVLPVVRVKNENEALELVNKSRFGLQGCVFTRDIDRAIRLSDAMQTGTVQINGPPARGPDHFPFQGVKDSGIGSQGITNSIKVMTKVKSTVINLAKPSYTIA</sequence>
<organism evidence="11">
    <name type="scientific">Ostreococcus tauri</name>
    <name type="common">Marine green alga</name>
    <dbReference type="NCBI Taxonomy" id="70448"/>
    <lineage>
        <taxon>Eukaryota</taxon>
        <taxon>Viridiplantae</taxon>
        <taxon>Chlorophyta</taxon>
        <taxon>Mamiellophyceae</taxon>
        <taxon>Mamiellales</taxon>
        <taxon>Bathycoccaceae</taxon>
        <taxon>Ostreococcus</taxon>
    </lineage>
</organism>
<keyword evidence="2" id="KW-0521">NADP</keyword>
<keyword evidence="3" id="KW-0560">Oxidoreductase</keyword>
<dbReference type="SUPFAM" id="SSF53720">
    <property type="entry name" value="ALDH-like"/>
    <property type="match status" value="1"/>
</dbReference>
<evidence type="ECO:0000256" key="5">
    <source>
        <dbReference type="ARBA" id="ARBA00040853"/>
    </source>
</evidence>
<evidence type="ECO:0000256" key="1">
    <source>
        <dbReference type="ARBA" id="ARBA00009986"/>
    </source>
</evidence>
<dbReference type="GO" id="GO:0008911">
    <property type="term" value="F:lactaldehyde dehydrogenase (NAD+) activity"/>
    <property type="evidence" value="ECO:0007669"/>
    <property type="project" value="TreeGrafter"/>
</dbReference>
<dbReference type="InterPro" id="IPR016163">
    <property type="entry name" value="Ald_DH_C"/>
</dbReference>
<accession>A0A1Y5IG23</accession>
<dbReference type="Proteomes" id="UP000195557">
    <property type="component" value="Unassembled WGS sequence"/>
</dbReference>
<feature type="domain" description="Aldehyde dehydrogenase" evidence="10">
    <location>
        <begin position="30"/>
        <end position="472"/>
    </location>
</feature>
<dbReference type="AlphaFoldDB" id="A0A1Y5IG23"/>
<dbReference type="PANTHER" id="PTHR42991:SF1">
    <property type="entry name" value="ALDEHYDE DEHYDROGENASE"/>
    <property type="match status" value="1"/>
</dbReference>
<dbReference type="GO" id="GO:0008886">
    <property type="term" value="F:glyceraldehyde-3-phosphate dehydrogenase (NADP+) (non-phosphorylating) activity"/>
    <property type="evidence" value="ECO:0007669"/>
    <property type="project" value="UniProtKB-EC"/>
</dbReference>
<evidence type="ECO:0000256" key="2">
    <source>
        <dbReference type="ARBA" id="ARBA00022857"/>
    </source>
</evidence>
<dbReference type="CDD" id="cd07082">
    <property type="entry name" value="ALDH_F11_NP-GAPDH"/>
    <property type="match status" value="1"/>
</dbReference>
<gene>
    <name evidence="11" type="ORF">BE221DRAFT_68234</name>
</gene>
<protein>
    <recommendedName>
        <fullName evidence="5">NADP-dependent glyceraldehyde-3-phosphate dehydrogenase</fullName>
        <ecNumber evidence="4">1.2.1.9</ecNumber>
    </recommendedName>
    <alternativeName>
        <fullName evidence="6">Glyceraldehyde-3-phosphate dehydrogenase [NADP(+)]</fullName>
    </alternativeName>
    <alternativeName>
        <fullName evidence="7">Non-phosphorylating glyceraldehyde 3-phosphate dehydrogenase</fullName>
    </alternativeName>
    <alternativeName>
        <fullName evidence="8">Triosephosphate dehydrogenase</fullName>
    </alternativeName>
</protein>